<dbReference type="Gene3D" id="3.40.50.12020">
    <property type="entry name" value="Uncharacterised protein family UPF0261, NN domain"/>
    <property type="match status" value="1"/>
</dbReference>
<dbReference type="InterPro" id="IPR056778">
    <property type="entry name" value="UPF0261_C"/>
</dbReference>
<dbReference type="Proteomes" id="UP001157418">
    <property type="component" value="Unassembled WGS sequence"/>
</dbReference>
<accession>A0AAU9M4A7</accession>
<protein>
    <submittedName>
        <fullName evidence="4">Uncharacterized protein</fullName>
    </submittedName>
</protein>
<evidence type="ECO:0000259" key="3">
    <source>
        <dbReference type="Pfam" id="PF23189"/>
    </source>
</evidence>
<feature type="domain" description="TIM-barrel" evidence="2">
    <location>
        <begin position="483"/>
        <end position="749"/>
    </location>
</feature>
<comment type="caution">
    <text evidence="4">The sequence shown here is derived from an EMBL/GenBank/DDBJ whole genome shotgun (WGS) entry which is preliminary data.</text>
</comment>
<dbReference type="PANTHER" id="PTHR31862:SF1">
    <property type="entry name" value="UPF0261 DOMAIN PROTEIN (AFU_ORTHOLOGUE AFUA_1G10120)"/>
    <property type="match status" value="1"/>
</dbReference>
<name>A0AAU9M4A7_9ASTR</name>
<reference evidence="4 5" key="1">
    <citation type="submission" date="2022-01" db="EMBL/GenBank/DDBJ databases">
        <authorList>
            <person name="Xiong W."/>
            <person name="Schranz E."/>
        </authorList>
    </citation>
    <scope>NUCLEOTIDE SEQUENCE [LARGE SCALE GENOMIC DNA]</scope>
</reference>
<evidence type="ECO:0000313" key="5">
    <source>
        <dbReference type="Proteomes" id="UP001157418"/>
    </source>
</evidence>
<dbReference type="AlphaFoldDB" id="A0AAU9M4A7"/>
<dbReference type="Pfam" id="PF09370">
    <property type="entry name" value="PEP_hydrolase"/>
    <property type="match status" value="1"/>
</dbReference>
<keyword evidence="5" id="KW-1185">Reference proteome</keyword>
<feature type="domain" description="UPF0261" evidence="3">
    <location>
        <begin position="211"/>
        <end position="428"/>
    </location>
</feature>
<evidence type="ECO:0000313" key="4">
    <source>
        <dbReference type="EMBL" id="CAH1421527.1"/>
    </source>
</evidence>
<dbReference type="Pfam" id="PF23189">
    <property type="entry name" value="UPF0261_C"/>
    <property type="match status" value="1"/>
</dbReference>
<dbReference type="CDD" id="cd15488">
    <property type="entry name" value="Tm-1-like"/>
    <property type="match status" value="1"/>
</dbReference>
<proteinExistence type="predicted"/>
<evidence type="ECO:0000259" key="1">
    <source>
        <dbReference type="Pfam" id="PF06792"/>
    </source>
</evidence>
<dbReference type="SUPFAM" id="SSF51621">
    <property type="entry name" value="Phosphoenolpyruvate/pyruvate domain"/>
    <property type="match status" value="1"/>
</dbReference>
<dbReference type="EMBL" id="CAKMRJ010001112">
    <property type="protein sequence ID" value="CAH1421527.1"/>
    <property type="molecule type" value="Genomic_DNA"/>
</dbReference>
<sequence>MGNLKDFLQVFCIGTADTKLDELLFLSESVRSNLTNFSSTSSSKVQVVVIDVSVGSKEINTFKDFKFVSRNELLSSYSESENQPETQIPESRSEALVIMNKALTHYLTKSHHRSSLSGVVGLGGSGGTSMISSAFRSLPLGLPKIIISTVASGQTEGYIGTSDLILFPSVVDICGINNVSRVILSNAGAAFSGMVSGRLMSLKESSSGNDKFTLGLTMFGVTTPCVNAVKERLNKEGYETLVFHATGVGGRAMEDLVREGFIQGVLDITTTEVADHIVGGVMACEESRFDAIIEKKIPFVLSVGALDMVNFGAKNTIPMNFQQRKIYEHNEQVSLMRTTVEENKKFAAFIARKLNKSSSKIRVCLPEIGISALDAPGKPFYDTNATGALIEELKRLIEPTEDRKVKVYQYHINDTEFAKALVDSFLEIHKKPNVSTQKQKVIEHDQQPLQEFPKIPSTSYKTIPYNLTDFPNAKPETLKRTREVLEKLREEIRAGKPIIGAGAGTGISAKFEEAGGVDLIVVYSSGRFRMAGRGSLAGLLPFGDANAIVVDMANEVLPVVKEVAVLAGVCGTDPFRRMDHFLKQLESIGFCGVQNFPTVGLFDGNFRQNLEETGMGYRLEVEMINKAHKMGLLTTPYAFNENEAIEMTKAGADIIVAHMGLTTSGSIGAKTAVTLDESVIRVQAIADAAHKINPDAIVLCHGGPISGPLEAEFVLKNTNGVHGFYGASSLERLPVEQAIKGTVQQYKSISLS</sequence>
<dbReference type="InterPro" id="IPR013785">
    <property type="entry name" value="Aldolase_TIM"/>
</dbReference>
<dbReference type="Pfam" id="PF06792">
    <property type="entry name" value="UPF0261"/>
    <property type="match status" value="1"/>
</dbReference>
<dbReference type="InterPro" id="IPR009215">
    <property type="entry name" value="TIM-br_IGPS-like"/>
</dbReference>
<gene>
    <name evidence="4" type="ORF">LVIROSA_LOCUS8922</name>
</gene>
<dbReference type="InterPro" id="IPR051353">
    <property type="entry name" value="Tobamovirus_resist_UPF0261"/>
</dbReference>
<dbReference type="InterPro" id="IPR015813">
    <property type="entry name" value="Pyrv/PenolPyrv_kinase-like_dom"/>
</dbReference>
<dbReference type="PANTHER" id="PTHR31862">
    <property type="entry name" value="UPF0261 DOMAIN PROTEIN (AFU_ORTHOLOGUE AFUA_1G10120)"/>
    <property type="match status" value="1"/>
</dbReference>
<feature type="domain" description="UPF0261" evidence="1">
    <location>
        <begin position="9"/>
        <end position="197"/>
    </location>
</feature>
<dbReference type="GO" id="GO:0003824">
    <property type="term" value="F:catalytic activity"/>
    <property type="evidence" value="ECO:0007669"/>
    <property type="project" value="InterPro"/>
</dbReference>
<organism evidence="4 5">
    <name type="scientific">Lactuca virosa</name>
    <dbReference type="NCBI Taxonomy" id="75947"/>
    <lineage>
        <taxon>Eukaryota</taxon>
        <taxon>Viridiplantae</taxon>
        <taxon>Streptophyta</taxon>
        <taxon>Embryophyta</taxon>
        <taxon>Tracheophyta</taxon>
        <taxon>Spermatophyta</taxon>
        <taxon>Magnoliopsida</taxon>
        <taxon>eudicotyledons</taxon>
        <taxon>Gunneridae</taxon>
        <taxon>Pentapetalae</taxon>
        <taxon>asterids</taxon>
        <taxon>campanulids</taxon>
        <taxon>Asterales</taxon>
        <taxon>Asteraceae</taxon>
        <taxon>Cichorioideae</taxon>
        <taxon>Cichorieae</taxon>
        <taxon>Lactucinae</taxon>
        <taxon>Lactuca</taxon>
    </lineage>
</organism>
<dbReference type="NCBIfam" id="NF002674">
    <property type="entry name" value="PRK02399.1-2"/>
    <property type="match status" value="1"/>
</dbReference>
<dbReference type="Gene3D" id="3.20.20.70">
    <property type="entry name" value="Aldolase class I"/>
    <property type="match status" value="1"/>
</dbReference>
<dbReference type="InterPro" id="IPR044122">
    <property type="entry name" value="UPF0261_N"/>
</dbReference>
<dbReference type="Gene3D" id="3.40.50.12030">
    <property type="entry name" value="Uncharacterised protein family UPF0261, NC domain"/>
    <property type="match status" value="1"/>
</dbReference>
<evidence type="ECO:0000259" key="2">
    <source>
        <dbReference type="Pfam" id="PF09370"/>
    </source>
</evidence>